<dbReference type="PANTHER" id="PTHR30290:SF9">
    <property type="entry name" value="OLIGOPEPTIDE-BINDING PROTEIN APPA"/>
    <property type="match status" value="1"/>
</dbReference>
<dbReference type="CDD" id="cd08498">
    <property type="entry name" value="PBP2_NikA_DppA_OppA_like_2"/>
    <property type="match status" value="1"/>
</dbReference>
<dbReference type="GO" id="GO:0015833">
    <property type="term" value="P:peptide transport"/>
    <property type="evidence" value="ECO:0007669"/>
    <property type="project" value="TreeGrafter"/>
</dbReference>
<dbReference type="GO" id="GO:0043190">
    <property type="term" value="C:ATP-binding cassette (ABC) transporter complex"/>
    <property type="evidence" value="ECO:0007669"/>
    <property type="project" value="InterPro"/>
</dbReference>
<reference evidence="6 7" key="1">
    <citation type="submission" date="2018-05" db="EMBL/GenBank/DDBJ databases">
        <title>Spiribacter halobius sp. nov., a moderately halophilic bacterium isolated from marine solar saltern.</title>
        <authorList>
            <person name="Zheng W.-S."/>
            <person name="Lu D.-C."/>
            <person name="Du Z.-J."/>
        </authorList>
    </citation>
    <scope>NUCLEOTIDE SEQUENCE [LARGE SCALE GENOMIC DNA]</scope>
    <source>
        <strain evidence="6 7">E85</strain>
    </source>
</reference>
<evidence type="ECO:0000256" key="4">
    <source>
        <dbReference type="SAM" id="SignalP"/>
    </source>
</evidence>
<evidence type="ECO:0000313" key="6">
    <source>
        <dbReference type="EMBL" id="PWG65769.1"/>
    </source>
</evidence>
<dbReference type="InterPro" id="IPR000914">
    <property type="entry name" value="SBP_5_dom"/>
</dbReference>
<dbReference type="OrthoDB" id="9801912at2"/>
<keyword evidence="2" id="KW-0813">Transport</keyword>
<evidence type="ECO:0000313" key="7">
    <source>
        <dbReference type="Proteomes" id="UP000245474"/>
    </source>
</evidence>
<sequence>MAKSLSGLVVTGLAACAFATAAEARTLHWASAADSLTLDPHSQNERPTHRISHQLYDTLVYRDLELALQPRLATDWYPREDDPSVWVFELREGVTFHEGQALTAEDVVFSLERAMHENSDMRGLLTSISEVRAAGDYTVEIVTDGPNPLLPNNLSNLFIMDSGWAAEHDVETPQDFASGEESYAVRNANGTGPFELVSREQDTRTEMVRNDDYWGRDQYPMEVSRQVFQPIESSATRVAALLSGEIDMILDAPVQDIARLREAEGIKVEQAPQNRTIFLGMHQGRETLRNSETDGNPFADERVRRALYHAINAEAIRRSVMRGNSQPAGIIMPPFVNGYTEALDERLPYDPEAARELLADAGYPEGFDVTLHCPNDRYINDEEICEAVTGLLGRVGIDVNLVAQPKSVHFAELQRGEYDFYMLGWGVPTLDSEYVFNYLLHTSEGNRGSWNFTGYSNERVDELIQAMGREVNTEARNGLIAEAWEIVQDDVVYLPLHHQVLSWAMREEIQHPVQSENNPYMHHVEFSD</sequence>
<feature type="chain" id="PRO_5015421774" evidence="4">
    <location>
        <begin position="22"/>
        <end position="528"/>
    </location>
</feature>
<dbReference type="RefSeq" id="WP_109675117.1">
    <property type="nucleotide sequence ID" value="NZ_CP086615.1"/>
</dbReference>
<comment type="caution">
    <text evidence="6">The sequence shown here is derived from an EMBL/GenBank/DDBJ whole genome shotgun (WGS) entry which is preliminary data.</text>
</comment>
<evidence type="ECO:0000256" key="3">
    <source>
        <dbReference type="ARBA" id="ARBA00022729"/>
    </source>
</evidence>
<dbReference type="Gene3D" id="3.90.76.10">
    <property type="entry name" value="Dipeptide-binding Protein, Domain 1"/>
    <property type="match status" value="1"/>
</dbReference>
<dbReference type="InterPro" id="IPR030678">
    <property type="entry name" value="Peptide/Ni-bd"/>
</dbReference>
<dbReference type="InterPro" id="IPR039424">
    <property type="entry name" value="SBP_5"/>
</dbReference>
<keyword evidence="3 4" id="KW-0732">Signal</keyword>
<protein>
    <submittedName>
        <fullName evidence="6">Peptide ABC transporter substrate-binding protein</fullName>
    </submittedName>
</protein>
<evidence type="ECO:0000256" key="1">
    <source>
        <dbReference type="ARBA" id="ARBA00005695"/>
    </source>
</evidence>
<proteinExistence type="inferred from homology"/>
<dbReference type="GO" id="GO:1904680">
    <property type="term" value="F:peptide transmembrane transporter activity"/>
    <property type="evidence" value="ECO:0007669"/>
    <property type="project" value="TreeGrafter"/>
</dbReference>
<dbReference type="Proteomes" id="UP000245474">
    <property type="component" value="Unassembled WGS sequence"/>
</dbReference>
<comment type="similarity">
    <text evidence="1">Belongs to the bacterial solute-binding protein 5 family.</text>
</comment>
<evidence type="ECO:0000256" key="2">
    <source>
        <dbReference type="ARBA" id="ARBA00022448"/>
    </source>
</evidence>
<name>A0A2U2N9Y2_9GAMM</name>
<dbReference type="PANTHER" id="PTHR30290">
    <property type="entry name" value="PERIPLASMIC BINDING COMPONENT OF ABC TRANSPORTER"/>
    <property type="match status" value="1"/>
</dbReference>
<dbReference type="EMBL" id="QFFI01000001">
    <property type="protein sequence ID" value="PWG65769.1"/>
    <property type="molecule type" value="Genomic_DNA"/>
</dbReference>
<dbReference type="Gene3D" id="3.40.190.10">
    <property type="entry name" value="Periplasmic binding protein-like II"/>
    <property type="match status" value="1"/>
</dbReference>
<evidence type="ECO:0000259" key="5">
    <source>
        <dbReference type="Pfam" id="PF00496"/>
    </source>
</evidence>
<feature type="domain" description="Solute-binding protein family 5" evidence="5">
    <location>
        <begin position="68"/>
        <end position="445"/>
    </location>
</feature>
<organism evidence="6 7">
    <name type="scientific">Sediminicurvatus halobius</name>
    <dbReference type="NCBI Taxonomy" id="2182432"/>
    <lineage>
        <taxon>Bacteria</taxon>
        <taxon>Pseudomonadati</taxon>
        <taxon>Pseudomonadota</taxon>
        <taxon>Gammaproteobacteria</taxon>
        <taxon>Chromatiales</taxon>
        <taxon>Ectothiorhodospiraceae</taxon>
        <taxon>Sediminicurvatus</taxon>
    </lineage>
</organism>
<dbReference type="AlphaFoldDB" id="A0A2U2N9Y2"/>
<keyword evidence="7" id="KW-1185">Reference proteome</keyword>
<dbReference type="PROSITE" id="PS51257">
    <property type="entry name" value="PROKAR_LIPOPROTEIN"/>
    <property type="match status" value="1"/>
</dbReference>
<gene>
    <name evidence="6" type="ORF">DEM34_00435</name>
</gene>
<dbReference type="Pfam" id="PF00496">
    <property type="entry name" value="SBP_bac_5"/>
    <property type="match status" value="1"/>
</dbReference>
<accession>A0A2U2N9Y2</accession>
<dbReference type="GO" id="GO:0030288">
    <property type="term" value="C:outer membrane-bounded periplasmic space"/>
    <property type="evidence" value="ECO:0007669"/>
    <property type="project" value="UniProtKB-ARBA"/>
</dbReference>
<feature type="signal peptide" evidence="4">
    <location>
        <begin position="1"/>
        <end position="21"/>
    </location>
</feature>
<dbReference type="PIRSF" id="PIRSF002741">
    <property type="entry name" value="MppA"/>
    <property type="match status" value="1"/>
</dbReference>
<dbReference type="SUPFAM" id="SSF53850">
    <property type="entry name" value="Periplasmic binding protein-like II"/>
    <property type="match status" value="1"/>
</dbReference>
<dbReference type="Gene3D" id="3.10.105.10">
    <property type="entry name" value="Dipeptide-binding Protein, Domain 3"/>
    <property type="match status" value="1"/>
</dbReference>